<dbReference type="CDD" id="cd00067">
    <property type="entry name" value="GAL4"/>
    <property type="match status" value="1"/>
</dbReference>
<comment type="subcellular location">
    <subcellularLocation>
        <location evidence="1">Nucleus</location>
    </subcellularLocation>
</comment>
<dbReference type="InterPro" id="IPR050815">
    <property type="entry name" value="TF_fung"/>
</dbReference>
<feature type="compositionally biased region" description="Polar residues" evidence="6">
    <location>
        <begin position="414"/>
        <end position="428"/>
    </location>
</feature>
<evidence type="ECO:0000259" key="7">
    <source>
        <dbReference type="PROSITE" id="PS50048"/>
    </source>
</evidence>
<keyword evidence="3" id="KW-0805">Transcription regulation</keyword>
<keyword evidence="9" id="KW-1185">Reference proteome</keyword>
<dbReference type="OrthoDB" id="39175at2759"/>
<dbReference type="SMART" id="SM00066">
    <property type="entry name" value="GAL4"/>
    <property type="match status" value="1"/>
</dbReference>
<protein>
    <recommendedName>
        <fullName evidence="7">Zn(2)-C6 fungal-type domain-containing protein</fullName>
    </recommendedName>
</protein>
<organism evidence="8 9">
    <name type="scientific">Coemansia reversa (strain ATCC 12441 / NRRL 1564)</name>
    <dbReference type="NCBI Taxonomy" id="763665"/>
    <lineage>
        <taxon>Eukaryota</taxon>
        <taxon>Fungi</taxon>
        <taxon>Fungi incertae sedis</taxon>
        <taxon>Zoopagomycota</taxon>
        <taxon>Kickxellomycotina</taxon>
        <taxon>Kickxellomycetes</taxon>
        <taxon>Kickxellales</taxon>
        <taxon>Kickxellaceae</taxon>
        <taxon>Coemansia</taxon>
    </lineage>
</organism>
<feature type="domain" description="Zn(2)-C6 fungal-type" evidence="7">
    <location>
        <begin position="9"/>
        <end position="39"/>
    </location>
</feature>
<evidence type="ECO:0000256" key="5">
    <source>
        <dbReference type="ARBA" id="ARBA00023242"/>
    </source>
</evidence>
<dbReference type="PANTHER" id="PTHR47338:SF5">
    <property type="entry name" value="ZN(II)2CYS6 TRANSCRIPTION FACTOR (EUROFUNG)"/>
    <property type="match status" value="1"/>
</dbReference>
<evidence type="ECO:0000313" key="9">
    <source>
        <dbReference type="Proteomes" id="UP000242474"/>
    </source>
</evidence>
<dbReference type="PROSITE" id="PS00463">
    <property type="entry name" value="ZN2_CY6_FUNGAL_1"/>
    <property type="match status" value="1"/>
</dbReference>
<evidence type="ECO:0000256" key="4">
    <source>
        <dbReference type="ARBA" id="ARBA00023163"/>
    </source>
</evidence>
<dbReference type="AlphaFoldDB" id="A0A2G5B7G8"/>
<dbReference type="InterPro" id="IPR001138">
    <property type="entry name" value="Zn2Cys6_DnaBD"/>
</dbReference>
<dbReference type="InterPro" id="IPR036864">
    <property type="entry name" value="Zn2-C6_fun-type_DNA-bd_sf"/>
</dbReference>
<dbReference type="SUPFAM" id="SSF57701">
    <property type="entry name" value="Zn2/Cys6 DNA-binding domain"/>
    <property type="match status" value="1"/>
</dbReference>
<keyword evidence="2" id="KW-0479">Metal-binding</keyword>
<dbReference type="Proteomes" id="UP000242474">
    <property type="component" value="Unassembled WGS sequence"/>
</dbReference>
<evidence type="ECO:0000256" key="1">
    <source>
        <dbReference type="ARBA" id="ARBA00004123"/>
    </source>
</evidence>
<evidence type="ECO:0000313" key="8">
    <source>
        <dbReference type="EMBL" id="PIA14976.1"/>
    </source>
</evidence>
<evidence type="ECO:0000256" key="3">
    <source>
        <dbReference type="ARBA" id="ARBA00023015"/>
    </source>
</evidence>
<feature type="compositionally biased region" description="Polar residues" evidence="6">
    <location>
        <begin position="356"/>
        <end position="367"/>
    </location>
</feature>
<sequence length="1063" mass="118569">MFNIPYLTSCNHCREKKRKCNQERPACSLCRAHNVPCEYRRSRRFRKRTQEFASAPPHSDMSTHNVLLKQEQRSNGQHQQQQQQQQQDNIGMSGSHTQMPPLLASYQVNGSHATASAPAASGSIFPGPYSHAAGVTIQQQQLPNEVNALTKLLAGDLYSQTQQLPQPILQGVNTFMSPFSDMRGNTIPDWISQQKPEAAIISNLENIASAYQASPLVPLQTTMTPDGAMFSNLTSQLMQGGSLFQSHPFSAGVQQQLQGGSLFQSHPFSAGVQQQLPPPPLQLSQGGVSQDASGALAIPSILTPPVTAGLPAATSAGYNGLNFTQQPTFGNGVGFSSVNKRPPSLAGGNPDGEASWASSPVSGQSMRTPLYEDRSTSAGVKSGNSTPMLNMFSTLAEPNKREYLNNSIDVSNVRSSNHPSQINGGDQRQSQEQKLQKASVVQYSEDCVPEVIQVYAREFPADLAPEVLLKVMRGICGSTRTSLINVDLDLLWCMILKGIIPRIMLFAYIASMARGQAIDPELMPLLPAKFDELCYDVATRDIELAAASPCLWSALSLHLIGRYEFQSARYDLMMEHYEMASDILTKTTFHGCAFPWKNVPEELKHTFEYDYYVYTFWVGFQWHLVSSFNLDRPFNVNMDPHSLPIPTSTRGYFAPDLPCEFDLLTLLPANSWPQSTQTRDLTQVWFRGFDDPEYEGWRPSEWKNIRPNYKITVYLQRMMPLGAHLYCLQRSFSDGKLELGDYLRQLHTHQELLKQWLYSLPEEFEITLAKVTQFAKDGSNQQIPGENKNLLMDFKELIMTYALYSTFVIRANRVALLKMLNENISTPATSMGMRLFELRDYFEALNQGGEDCDFGHDEFSPWQKNLDFHKCRMQCYESMDILCDVVQLSFILRLDLFTYGTTYVTIAGEMLNVLISQLGVDDRQVKWRTKTRLGHVLCLLRSLQYWAPALYMFVYGIQALSDPSLVLDVDNTDASVGTADMEKQASGHSASSGSSGQVPLAAYVELGQQNDKGQGSEVVSEMANPFPRNHIINLIVADLDVSLAAFLAPAYPVLLLKIFASKM</sequence>
<dbReference type="GO" id="GO:0000981">
    <property type="term" value="F:DNA-binding transcription factor activity, RNA polymerase II-specific"/>
    <property type="evidence" value="ECO:0007669"/>
    <property type="project" value="InterPro"/>
</dbReference>
<dbReference type="GO" id="GO:0008270">
    <property type="term" value="F:zinc ion binding"/>
    <property type="evidence" value="ECO:0007669"/>
    <property type="project" value="InterPro"/>
</dbReference>
<keyword evidence="4" id="KW-0804">Transcription</keyword>
<dbReference type="PROSITE" id="PS50048">
    <property type="entry name" value="ZN2_CY6_FUNGAL_2"/>
    <property type="match status" value="1"/>
</dbReference>
<accession>A0A2G5B7G8</accession>
<dbReference type="Pfam" id="PF00172">
    <property type="entry name" value="Zn_clus"/>
    <property type="match status" value="1"/>
</dbReference>
<dbReference type="GO" id="GO:0005634">
    <property type="term" value="C:nucleus"/>
    <property type="evidence" value="ECO:0007669"/>
    <property type="project" value="UniProtKB-SubCell"/>
</dbReference>
<feature type="compositionally biased region" description="Low complexity" evidence="6">
    <location>
        <begin position="77"/>
        <end position="87"/>
    </location>
</feature>
<name>A0A2G5B7G8_COERN</name>
<feature type="region of interest" description="Disordered" evidence="6">
    <location>
        <begin position="333"/>
        <end position="390"/>
    </location>
</feature>
<dbReference type="Gene3D" id="4.10.240.10">
    <property type="entry name" value="Zn(2)-C6 fungal-type DNA-binding domain"/>
    <property type="match status" value="1"/>
</dbReference>
<evidence type="ECO:0000256" key="2">
    <source>
        <dbReference type="ARBA" id="ARBA00022723"/>
    </source>
</evidence>
<dbReference type="EMBL" id="KZ303511">
    <property type="protein sequence ID" value="PIA14976.1"/>
    <property type="molecule type" value="Genomic_DNA"/>
</dbReference>
<feature type="region of interest" description="Disordered" evidence="6">
    <location>
        <begin position="414"/>
        <end position="436"/>
    </location>
</feature>
<feature type="compositionally biased region" description="Polar residues" evidence="6">
    <location>
        <begin position="88"/>
        <end position="98"/>
    </location>
</feature>
<reference evidence="8 9" key="1">
    <citation type="journal article" date="2015" name="Genome Biol. Evol.">
        <title>Phylogenomic analyses indicate that early fungi evolved digesting cell walls of algal ancestors of land plants.</title>
        <authorList>
            <person name="Chang Y."/>
            <person name="Wang S."/>
            <person name="Sekimoto S."/>
            <person name="Aerts A.L."/>
            <person name="Choi C."/>
            <person name="Clum A."/>
            <person name="LaButti K.M."/>
            <person name="Lindquist E.A."/>
            <person name="Yee Ngan C."/>
            <person name="Ohm R.A."/>
            <person name="Salamov A.A."/>
            <person name="Grigoriev I.V."/>
            <person name="Spatafora J.W."/>
            <person name="Berbee M.L."/>
        </authorList>
    </citation>
    <scope>NUCLEOTIDE SEQUENCE [LARGE SCALE GENOMIC DNA]</scope>
    <source>
        <strain evidence="8 9">NRRL 1564</strain>
    </source>
</reference>
<keyword evidence="5" id="KW-0539">Nucleus</keyword>
<feature type="region of interest" description="Disordered" evidence="6">
    <location>
        <begin position="71"/>
        <end position="100"/>
    </location>
</feature>
<gene>
    <name evidence="8" type="ORF">COEREDRAFT_98538</name>
</gene>
<evidence type="ECO:0000256" key="6">
    <source>
        <dbReference type="SAM" id="MobiDB-lite"/>
    </source>
</evidence>
<proteinExistence type="predicted"/>
<dbReference type="PANTHER" id="PTHR47338">
    <property type="entry name" value="ZN(II)2CYS6 TRANSCRIPTION FACTOR (EUROFUNG)-RELATED"/>
    <property type="match status" value="1"/>
</dbReference>
<feature type="compositionally biased region" description="Polar residues" evidence="6">
    <location>
        <begin position="376"/>
        <end position="390"/>
    </location>
</feature>